<organism evidence="1 2">
    <name type="scientific">Sesamum alatum</name>
    <dbReference type="NCBI Taxonomy" id="300844"/>
    <lineage>
        <taxon>Eukaryota</taxon>
        <taxon>Viridiplantae</taxon>
        <taxon>Streptophyta</taxon>
        <taxon>Embryophyta</taxon>
        <taxon>Tracheophyta</taxon>
        <taxon>Spermatophyta</taxon>
        <taxon>Magnoliopsida</taxon>
        <taxon>eudicotyledons</taxon>
        <taxon>Gunneridae</taxon>
        <taxon>Pentapetalae</taxon>
        <taxon>asterids</taxon>
        <taxon>lamiids</taxon>
        <taxon>Lamiales</taxon>
        <taxon>Pedaliaceae</taxon>
        <taxon>Sesamum</taxon>
    </lineage>
</organism>
<evidence type="ECO:0000313" key="2">
    <source>
        <dbReference type="Proteomes" id="UP001293254"/>
    </source>
</evidence>
<evidence type="ECO:0000313" key="1">
    <source>
        <dbReference type="EMBL" id="KAK4438530.1"/>
    </source>
</evidence>
<reference evidence="1" key="2">
    <citation type="journal article" date="2024" name="Plant">
        <title>Genomic evolution and insights into agronomic trait innovations of Sesamum species.</title>
        <authorList>
            <person name="Miao H."/>
            <person name="Wang L."/>
            <person name="Qu L."/>
            <person name="Liu H."/>
            <person name="Sun Y."/>
            <person name="Le M."/>
            <person name="Wang Q."/>
            <person name="Wei S."/>
            <person name="Zheng Y."/>
            <person name="Lin W."/>
            <person name="Duan Y."/>
            <person name="Cao H."/>
            <person name="Xiong S."/>
            <person name="Wang X."/>
            <person name="Wei L."/>
            <person name="Li C."/>
            <person name="Ma Q."/>
            <person name="Ju M."/>
            <person name="Zhao R."/>
            <person name="Li G."/>
            <person name="Mu C."/>
            <person name="Tian Q."/>
            <person name="Mei H."/>
            <person name="Zhang T."/>
            <person name="Gao T."/>
            <person name="Zhang H."/>
        </authorList>
    </citation>
    <scope>NUCLEOTIDE SEQUENCE</scope>
    <source>
        <strain evidence="1">3651</strain>
    </source>
</reference>
<comment type="caution">
    <text evidence="1">The sequence shown here is derived from an EMBL/GenBank/DDBJ whole genome shotgun (WGS) entry which is preliminary data.</text>
</comment>
<dbReference type="AlphaFoldDB" id="A0AAE2CXZ3"/>
<sequence length="146" mass="16050">MHFDFKLSSKLRTPLSLNAGKVEGFSVGHAIGKEEGLREGHKAYLAFAQHKKHVADTGLQGAGNFLKSLAFQVAIGIKAINFLDQGFETCKSQVYKLRGFVEGFHLAWLDPTLDGNLVAFLKKVPPVQNDRFESLISKVEKMGTSS</sequence>
<reference evidence="1" key="1">
    <citation type="submission" date="2020-06" db="EMBL/GenBank/DDBJ databases">
        <authorList>
            <person name="Li T."/>
            <person name="Hu X."/>
            <person name="Zhang T."/>
            <person name="Song X."/>
            <person name="Zhang H."/>
            <person name="Dai N."/>
            <person name="Sheng W."/>
            <person name="Hou X."/>
            <person name="Wei L."/>
        </authorList>
    </citation>
    <scope>NUCLEOTIDE SEQUENCE</scope>
    <source>
        <strain evidence="1">3651</strain>
        <tissue evidence="1">Leaf</tissue>
    </source>
</reference>
<accession>A0AAE2CXZ3</accession>
<dbReference type="EMBL" id="JACGWO010000001">
    <property type="protein sequence ID" value="KAK4438530.1"/>
    <property type="molecule type" value="Genomic_DNA"/>
</dbReference>
<name>A0AAE2CXZ3_9LAMI</name>
<protein>
    <submittedName>
        <fullName evidence="1">Uncharacterized protein</fullName>
    </submittedName>
</protein>
<keyword evidence="2" id="KW-1185">Reference proteome</keyword>
<dbReference type="Proteomes" id="UP001293254">
    <property type="component" value="Unassembled WGS sequence"/>
</dbReference>
<gene>
    <name evidence="1" type="ORF">Salat_0187400</name>
</gene>
<proteinExistence type="predicted"/>